<dbReference type="GO" id="GO:0016874">
    <property type="term" value="F:ligase activity"/>
    <property type="evidence" value="ECO:0007669"/>
    <property type="project" value="UniProtKB-KW"/>
</dbReference>
<evidence type="ECO:0000313" key="7">
    <source>
        <dbReference type="EMBL" id="EAQ98913.1"/>
    </source>
</evidence>
<reference evidence="7 8" key="2">
    <citation type="journal article" date="2009" name="PLoS ONE">
        <title>The photosynthetic apparatus and its regulation in the aerobic gammaproteobacterium Congregibacter litoralis gen. nov., sp. nov.</title>
        <authorList>
            <person name="Spring S."/>
            <person name="Lunsdorf H."/>
            <person name="Fuchs B.M."/>
            <person name="Tindall B.J."/>
        </authorList>
    </citation>
    <scope>NUCLEOTIDE SEQUENCE [LARGE SCALE GENOMIC DNA]</scope>
    <source>
        <strain evidence="7">KT71</strain>
    </source>
</reference>
<dbReference type="RefSeq" id="WP_008294393.1">
    <property type="nucleotide sequence ID" value="NZ_CM002299.1"/>
</dbReference>
<comment type="subcellular location">
    <subcellularLocation>
        <location evidence="1">Membrane</location>
        <topology evidence="1">Multi-pass membrane protein</topology>
    </subcellularLocation>
</comment>
<feature type="domain" description="O-antigen ligase-related" evidence="6">
    <location>
        <begin position="208"/>
        <end position="357"/>
    </location>
</feature>
<name>A4A542_9GAMM</name>
<dbReference type="AlphaFoldDB" id="A4A542"/>
<proteinExistence type="predicted"/>
<evidence type="ECO:0000259" key="6">
    <source>
        <dbReference type="Pfam" id="PF04932"/>
    </source>
</evidence>
<feature type="transmembrane region" description="Helical" evidence="5">
    <location>
        <begin position="171"/>
        <end position="191"/>
    </location>
</feature>
<keyword evidence="8" id="KW-1185">Reference proteome</keyword>
<dbReference type="STRING" id="314285.KT71_09807"/>
<gene>
    <name evidence="7" type="ORF">KT71_09807</name>
</gene>
<keyword evidence="4 5" id="KW-0472">Membrane</keyword>
<keyword evidence="7" id="KW-0436">Ligase</keyword>
<feature type="transmembrane region" description="Helical" evidence="5">
    <location>
        <begin position="132"/>
        <end position="151"/>
    </location>
</feature>
<sequence>MISIAFFYLTQIITVVLSFAYMPIMAFVGYELIYFLHHESRWWINSVPDLRYSFFFSMLVLIMAVVTRARGEGLRVLAAPSFRWLYLLVFLYAATYFYSLAPALHLTTLEAYLKSIMVVSAALVLCRDRTALNYIMAGYVLGAAYIGYYIFEVGRNSGNRVEGIGTVDSPDVNGLAAMLVPAAILALHFFWTNKKPSYRFAVVIAGGLITNALVLMNSRGAYLGLGMGAAYYMYRLFGANLGIRNLRLKVIAVGLLGVIAMLSIMDKSAFDRVFSIQSESALSAEQETGSTRVFFWMAALRMTIDHPLGRGAYAFHLSSDRYIPEGIDTGGSRRRAPHSSWFQTLSEVGFAGLFIFVMVLWSTYTMLRRCRSQLRQTQDSNGFFTIVAIEASCVGYLICMTFIDRMRAEGLHWLILFAAAAYQIYFLHAKSPVKRSASSVDL</sequence>
<evidence type="ECO:0000256" key="4">
    <source>
        <dbReference type="ARBA" id="ARBA00023136"/>
    </source>
</evidence>
<dbReference type="GO" id="GO:0016020">
    <property type="term" value="C:membrane"/>
    <property type="evidence" value="ECO:0007669"/>
    <property type="project" value="UniProtKB-SubCell"/>
</dbReference>
<dbReference type="PANTHER" id="PTHR37422:SF13">
    <property type="entry name" value="LIPOPOLYSACCHARIDE BIOSYNTHESIS PROTEIN PA4999-RELATED"/>
    <property type="match status" value="1"/>
</dbReference>
<reference evidence="7 8" key="1">
    <citation type="journal article" date="2007" name="Proc. Natl. Acad. Sci. U.S.A.">
        <title>Characterization of a marine gammaproteobacterium capable of aerobic anoxygenic photosynthesis.</title>
        <authorList>
            <person name="Fuchs B.M."/>
            <person name="Spring S."/>
            <person name="Teeling H."/>
            <person name="Quast C."/>
            <person name="Wulf J."/>
            <person name="Schattenhofer M."/>
            <person name="Yan S."/>
            <person name="Ferriera S."/>
            <person name="Johnson J."/>
            <person name="Glockner F.O."/>
            <person name="Amann R."/>
        </authorList>
    </citation>
    <scope>NUCLEOTIDE SEQUENCE [LARGE SCALE GENOMIC DNA]</scope>
    <source>
        <strain evidence="7">KT71</strain>
    </source>
</reference>
<feature type="transmembrane region" description="Helical" evidence="5">
    <location>
        <begin position="246"/>
        <end position="265"/>
    </location>
</feature>
<feature type="transmembrane region" description="Helical" evidence="5">
    <location>
        <begin position="382"/>
        <end position="404"/>
    </location>
</feature>
<dbReference type="Proteomes" id="UP000019205">
    <property type="component" value="Chromosome"/>
</dbReference>
<accession>A4A542</accession>
<keyword evidence="2 5" id="KW-0812">Transmembrane</keyword>
<evidence type="ECO:0000313" key="8">
    <source>
        <dbReference type="Proteomes" id="UP000019205"/>
    </source>
</evidence>
<dbReference type="Pfam" id="PF04932">
    <property type="entry name" value="Wzy_C"/>
    <property type="match status" value="1"/>
</dbReference>
<evidence type="ECO:0000256" key="5">
    <source>
        <dbReference type="SAM" id="Phobius"/>
    </source>
</evidence>
<evidence type="ECO:0000256" key="2">
    <source>
        <dbReference type="ARBA" id="ARBA00022692"/>
    </source>
</evidence>
<dbReference type="InterPro" id="IPR051533">
    <property type="entry name" value="WaaL-like"/>
</dbReference>
<feature type="transmembrane region" description="Helical" evidence="5">
    <location>
        <begin position="341"/>
        <end position="361"/>
    </location>
</feature>
<dbReference type="eggNOG" id="COG3307">
    <property type="taxonomic scope" value="Bacteria"/>
</dbReference>
<dbReference type="PANTHER" id="PTHR37422">
    <property type="entry name" value="TEICHURONIC ACID BIOSYNTHESIS PROTEIN TUAE"/>
    <property type="match status" value="1"/>
</dbReference>
<keyword evidence="3 5" id="KW-1133">Transmembrane helix</keyword>
<feature type="transmembrane region" description="Helical" evidence="5">
    <location>
        <begin position="7"/>
        <end position="30"/>
    </location>
</feature>
<comment type="caution">
    <text evidence="7">The sequence shown here is derived from an EMBL/GenBank/DDBJ whole genome shotgun (WGS) entry which is preliminary data.</text>
</comment>
<dbReference type="HOGENOM" id="CLU_048256_0_0_6"/>
<feature type="transmembrane region" description="Helical" evidence="5">
    <location>
        <begin position="198"/>
        <end position="215"/>
    </location>
</feature>
<feature type="transmembrane region" description="Helical" evidence="5">
    <location>
        <begin position="104"/>
        <end position="125"/>
    </location>
</feature>
<protein>
    <submittedName>
        <fullName evidence="7">O-Antigen ligase</fullName>
    </submittedName>
</protein>
<evidence type="ECO:0000256" key="3">
    <source>
        <dbReference type="ARBA" id="ARBA00022989"/>
    </source>
</evidence>
<evidence type="ECO:0000256" key="1">
    <source>
        <dbReference type="ARBA" id="ARBA00004141"/>
    </source>
</evidence>
<feature type="transmembrane region" description="Helical" evidence="5">
    <location>
        <begin position="50"/>
        <end position="69"/>
    </location>
</feature>
<dbReference type="InterPro" id="IPR007016">
    <property type="entry name" value="O-antigen_ligase-rel_domated"/>
</dbReference>
<dbReference type="EMBL" id="AAOA02000003">
    <property type="protein sequence ID" value="EAQ98913.1"/>
    <property type="molecule type" value="Genomic_DNA"/>
</dbReference>
<feature type="transmembrane region" description="Helical" evidence="5">
    <location>
        <begin position="410"/>
        <end position="427"/>
    </location>
</feature>
<feature type="transmembrane region" description="Helical" evidence="5">
    <location>
        <begin position="221"/>
        <end position="237"/>
    </location>
</feature>
<feature type="transmembrane region" description="Helical" evidence="5">
    <location>
        <begin position="81"/>
        <end position="98"/>
    </location>
</feature>
<dbReference type="OrthoDB" id="871774at2"/>
<organism evidence="7 8">
    <name type="scientific">Congregibacter litoralis KT71</name>
    <dbReference type="NCBI Taxonomy" id="314285"/>
    <lineage>
        <taxon>Bacteria</taxon>
        <taxon>Pseudomonadati</taxon>
        <taxon>Pseudomonadota</taxon>
        <taxon>Gammaproteobacteria</taxon>
        <taxon>Cellvibrionales</taxon>
        <taxon>Halieaceae</taxon>
        <taxon>Congregibacter</taxon>
    </lineage>
</organism>